<reference evidence="1" key="2">
    <citation type="journal article" date="2015" name="Fish Shellfish Immunol.">
        <title>Early steps in the European eel (Anguilla anguilla)-Vibrio vulnificus interaction in the gills: Role of the RtxA13 toxin.</title>
        <authorList>
            <person name="Callol A."/>
            <person name="Pajuelo D."/>
            <person name="Ebbesson L."/>
            <person name="Teles M."/>
            <person name="MacKenzie S."/>
            <person name="Amaro C."/>
        </authorList>
    </citation>
    <scope>NUCLEOTIDE SEQUENCE</scope>
</reference>
<sequence>MPSMLYVLSCSHVIRCFRRAAYLC</sequence>
<reference evidence="1" key="1">
    <citation type="submission" date="2014-11" db="EMBL/GenBank/DDBJ databases">
        <authorList>
            <person name="Amaro Gonzalez C."/>
        </authorList>
    </citation>
    <scope>NUCLEOTIDE SEQUENCE</scope>
</reference>
<proteinExistence type="predicted"/>
<organism evidence="1">
    <name type="scientific">Anguilla anguilla</name>
    <name type="common">European freshwater eel</name>
    <name type="synonym">Muraena anguilla</name>
    <dbReference type="NCBI Taxonomy" id="7936"/>
    <lineage>
        <taxon>Eukaryota</taxon>
        <taxon>Metazoa</taxon>
        <taxon>Chordata</taxon>
        <taxon>Craniata</taxon>
        <taxon>Vertebrata</taxon>
        <taxon>Euteleostomi</taxon>
        <taxon>Actinopterygii</taxon>
        <taxon>Neopterygii</taxon>
        <taxon>Teleostei</taxon>
        <taxon>Anguilliformes</taxon>
        <taxon>Anguillidae</taxon>
        <taxon>Anguilla</taxon>
    </lineage>
</organism>
<dbReference type="AlphaFoldDB" id="A0A0E9TQ00"/>
<dbReference type="EMBL" id="GBXM01053627">
    <property type="protein sequence ID" value="JAH54950.1"/>
    <property type="molecule type" value="Transcribed_RNA"/>
</dbReference>
<name>A0A0E9TQ00_ANGAN</name>
<accession>A0A0E9TQ00</accession>
<protein>
    <submittedName>
        <fullName evidence="1">Uncharacterized protein</fullName>
    </submittedName>
</protein>
<evidence type="ECO:0000313" key="1">
    <source>
        <dbReference type="EMBL" id="JAH54950.1"/>
    </source>
</evidence>